<evidence type="ECO:0000313" key="11">
    <source>
        <dbReference type="Proteomes" id="UP000427769"/>
    </source>
</evidence>
<dbReference type="InterPro" id="IPR027417">
    <property type="entry name" value="P-loop_NTPase"/>
</dbReference>
<dbReference type="KEGG" id="dwd:DSCW_37290"/>
<dbReference type="Gene3D" id="3.40.50.300">
    <property type="entry name" value="P-loop containing nucleotide triphosphate hydrolases"/>
    <property type="match status" value="1"/>
</dbReference>
<evidence type="ECO:0000256" key="3">
    <source>
        <dbReference type="ARBA" id="ARBA00022723"/>
    </source>
</evidence>
<dbReference type="GO" id="GO:0016151">
    <property type="term" value="F:nickel cation binding"/>
    <property type="evidence" value="ECO:0007669"/>
    <property type="project" value="InterPro"/>
</dbReference>
<sequence>MWFFANRIPKRYHRDHSHHHHGPHDHHHHHDHNVETRKSGTREIKVVRRVLDANDIMADRMRSHFAAHKVFVLNMMSSPGSGKTTTLQKTLARIMPDLRCAVIVGDICTTNDADRLAESGAPVIQINTDEFGGDCHLAAHVVEKAVADLDLDAIDLLIVENIGNLVCPAEFDIGEDKRVVVLSVTEGEDKPAKYPLMFRECDATLLNKIDLLPYLDFDMELARKTIGQIHPGMPIFDISSKTEEGLEAWIKWLVEQVKAKINSATEQ</sequence>
<dbReference type="InterPro" id="IPR004392">
    <property type="entry name" value="Hyd_mat_HypB"/>
</dbReference>
<dbReference type="SUPFAM" id="SSF52540">
    <property type="entry name" value="P-loop containing nucleoside triphosphate hydrolases"/>
    <property type="match status" value="1"/>
</dbReference>
<keyword evidence="3" id="KW-0479">Metal-binding</keyword>
<dbReference type="GO" id="GO:0008270">
    <property type="term" value="F:zinc ion binding"/>
    <property type="evidence" value="ECO:0007669"/>
    <property type="project" value="TreeGrafter"/>
</dbReference>
<dbReference type="NCBIfam" id="TIGR00073">
    <property type="entry name" value="hypB"/>
    <property type="match status" value="1"/>
</dbReference>
<dbReference type="Pfam" id="PF02492">
    <property type="entry name" value="cobW"/>
    <property type="match status" value="1"/>
</dbReference>
<dbReference type="CDD" id="cd05390">
    <property type="entry name" value="HypB"/>
    <property type="match status" value="1"/>
</dbReference>
<dbReference type="PIRSF" id="PIRSF005624">
    <property type="entry name" value="Ni-bind_GTPase"/>
    <property type="match status" value="1"/>
</dbReference>
<evidence type="ECO:0000256" key="1">
    <source>
        <dbReference type="ARBA" id="ARBA00006211"/>
    </source>
</evidence>
<keyword evidence="6" id="KW-0862">Zinc</keyword>
<accession>A0A5K7Z2R4</accession>
<evidence type="ECO:0000256" key="7">
    <source>
        <dbReference type="ARBA" id="ARBA00023134"/>
    </source>
</evidence>
<keyword evidence="4" id="KW-0547">Nucleotide-binding</keyword>
<feature type="compositionally biased region" description="Basic and acidic residues" evidence="8">
    <location>
        <begin position="32"/>
        <end position="41"/>
    </location>
</feature>
<dbReference type="InterPro" id="IPR003495">
    <property type="entry name" value="CobW/HypB/UreG_nucleotide-bd"/>
</dbReference>
<keyword evidence="7" id="KW-0342">GTP-binding</keyword>
<gene>
    <name evidence="10" type="primary">hypB_2</name>
    <name evidence="10" type="ORF">DSCW_37290</name>
</gene>
<dbReference type="GO" id="GO:0005525">
    <property type="term" value="F:GTP binding"/>
    <property type="evidence" value="ECO:0007669"/>
    <property type="project" value="UniProtKB-KW"/>
</dbReference>
<feature type="region of interest" description="Disordered" evidence="8">
    <location>
        <begin position="13"/>
        <end position="41"/>
    </location>
</feature>
<evidence type="ECO:0000256" key="5">
    <source>
        <dbReference type="ARBA" id="ARBA00022801"/>
    </source>
</evidence>
<comment type="similarity">
    <text evidence="1">Belongs to the SIMIBI class G3E GTPase family. HypB/HupM subfamily.</text>
</comment>
<dbReference type="RefSeq" id="WP_155305150.1">
    <property type="nucleotide sequence ID" value="NZ_AP021875.1"/>
</dbReference>
<evidence type="ECO:0000259" key="9">
    <source>
        <dbReference type="Pfam" id="PF02492"/>
    </source>
</evidence>
<dbReference type="EMBL" id="AP021875">
    <property type="protein sequence ID" value="BBO76312.1"/>
    <property type="molecule type" value="Genomic_DNA"/>
</dbReference>
<protein>
    <submittedName>
        <fullName evidence="10">Hydrogenase accessory protein HypB</fullName>
    </submittedName>
</protein>
<dbReference type="Proteomes" id="UP000427769">
    <property type="component" value="Chromosome"/>
</dbReference>
<keyword evidence="2" id="KW-0533">Nickel</keyword>
<organism evidence="10 11">
    <name type="scientific">Desulfosarcina widdelii</name>
    <dbReference type="NCBI Taxonomy" id="947919"/>
    <lineage>
        <taxon>Bacteria</taxon>
        <taxon>Pseudomonadati</taxon>
        <taxon>Thermodesulfobacteriota</taxon>
        <taxon>Desulfobacteria</taxon>
        <taxon>Desulfobacterales</taxon>
        <taxon>Desulfosarcinaceae</taxon>
        <taxon>Desulfosarcina</taxon>
    </lineage>
</organism>
<evidence type="ECO:0000256" key="8">
    <source>
        <dbReference type="SAM" id="MobiDB-lite"/>
    </source>
</evidence>
<reference evidence="10 11" key="1">
    <citation type="submission" date="2019-11" db="EMBL/GenBank/DDBJ databases">
        <title>Comparative genomics of hydrocarbon-degrading Desulfosarcina strains.</title>
        <authorList>
            <person name="Watanabe M."/>
            <person name="Kojima H."/>
            <person name="Fukui M."/>
        </authorList>
    </citation>
    <scope>NUCLEOTIDE SEQUENCE [LARGE SCALE GENOMIC DNA]</scope>
    <source>
        <strain evidence="10 11">PP31</strain>
    </source>
</reference>
<dbReference type="GO" id="GO:0003924">
    <property type="term" value="F:GTPase activity"/>
    <property type="evidence" value="ECO:0007669"/>
    <property type="project" value="InterPro"/>
</dbReference>
<feature type="domain" description="CobW/HypB/UreG nucleotide-binding" evidence="9">
    <location>
        <begin position="74"/>
        <end position="236"/>
    </location>
</feature>
<dbReference type="OrthoDB" id="9802035at2"/>
<keyword evidence="5" id="KW-0378">Hydrolase</keyword>
<dbReference type="PANTHER" id="PTHR30134:SF2">
    <property type="entry name" value="HYDROGENASE MATURATION FACTOR HYPB"/>
    <property type="match status" value="1"/>
</dbReference>
<keyword evidence="11" id="KW-1185">Reference proteome</keyword>
<evidence type="ECO:0000256" key="6">
    <source>
        <dbReference type="ARBA" id="ARBA00022833"/>
    </source>
</evidence>
<dbReference type="AlphaFoldDB" id="A0A5K7Z2R4"/>
<proteinExistence type="inferred from homology"/>
<evidence type="ECO:0000313" key="10">
    <source>
        <dbReference type="EMBL" id="BBO76312.1"/>
    </source>
</evidence>
<evidence type="ECO:0000256" key="4">
    <source>
        <dbReference type="ARBA" id="ARBA00022741"/>
    </source>
</evidence>
<dbReference type="PANTHER" id="PTHR30134">
    <property type="entry name" value="HYDROGENASE PROTEIN ASSEMBLY PROTEIN, NICKEL CHAPERONE"/>
    <property type="match status" value="1"/>
</dbReference>
<dbReference type="GO" id="GO:0051604">
    <property type="term" value="P:protein maturation"/>
    <property type="evidence" value="ECO:0007669"/>
    <property type="project" value="InterPro"/>
</dbReference>
<feature type="compositionally biased region" description="Basic residues" evidence="8">
    <location>
        <begin position="13"/>
        <end position="31"/>
    </location>
</feature>
<evidence type="ECO:0000256" key="2">
    <source>
        <dbReference type="ARBA" id="ARBA00022596"/>
    </source>
</evidence>
<name>A0A5K7Z2R4_9BACT</name>